<dbReference type="AlphaFoldDB" id="A0A6C0DQ97"/>
<dbReference type="EMBL" id="MN739657">
    <property type="protein sequence ID" value="QHT18492.1"/>
    <property type="molecule type" value="Genomic_DNA"/>
</dbReference>
<proteinExistence type="predicted"/>
<evidence type="ECO:0000313" key="2">
    <source>
        <dbReference type="EMBL" id="QHT18492.1"/>
    </source>
</evidence>
<sequence>MSSEVKQIKITGQAADSYTKPRKGTRKQARVQDQEGGKKAANSRSNIPPGPQITSHVNVGNAAPLMAKSNTLFGTAPQRAGSVPQSPLPLTPATQAAATARTLPPVPALAPVGGGTKKKKLELVPAKKKMSRVLLAPPTTASSKFKRSVKTTRKIRMQLGGLKKRFTRAKDISKESRSKSIAEIRTSLEQAKLIKPLKEGSKGPPEGMLRDIYKDYMMLRNKAL</sequence>
<feature type="region of interest" description="Disordered" evidence="1">
    <location>
        <begin position="1"/>
        <end position="97"/>
    </location>
</feature>
<protein>
    <submittedName>
        <fullName evidence="2">Uncharacterized protein</fullName>
    </submittedName>
</protein>
<organism evidence="2">
    <name type="scientific">viral metagenome</name>
    <dbReference type="NCBI Taxonomy" id="1070528"/>
    <lineage>
        <taxon>unclassified sequences</taxon>
        <taxon>metagenomes</taxon>
        <taxon>organismal metagenomes</taxon>
    </lineage>
</organism>
<feature type="compositionally biased region" description="Basic residues" evidence="1">
    <location>
        <begin position="20"/>
        <end position="29"/>
    </location>
</feature>
<accession>A0A6C0DQ97</accession>
<evidence type="ECO:0000256" key="1">
    <source>
        <dbReference type="SAM" id="MobiDB-lite"/>
    </source>
</evidence>
<reference evidence="2" key="1">
    <citation type="journal article" date="2020" name="Nature">
        <title>Giant virus diversity and host interactions through global metagenomics.</title>
        <authorList>
            <person name="Schulz F."/>
            <person name="Roux S."/>
            <person name="Paez-Espino D."/>
            <person name="Jungbluth S."/>
            <person name="Walsh D.A."/>
            <person name="Denef V.J."/>
            <person name="McMahon K.D."/>
            <person name="Konstantinidis K.T."/>
            <person name="Eloe-Fadrosh E.A."/>
            <person name="Kyrpides N.C."/>
            <person name="Woyke T."/>
        </authorList>
    </citation>
    <scope>NUCLEOTIDE SEQUENCE</scope>
    <source>
        <strain evidence="2">GVMAG-M-3300023174-46</strain>
    </source>
</reference>
<name>A0A6C0DQ97_9ZZZZ</name>
<feature type="compositionally biased region" description="Polar residues" evidence="1">
    <location>
        <begin position="42"/>
        <end position="58"/>
    </location>
</feature>